<feature type="domain" description="Nuclear receptor" evidence="12">
    <location>
        <begin position="5"/>
        <end position="79"/>
    </location>
</feature>
<evidence type="ECO:0000256" key="3">
    <source>
        <dbReference type="ARBA" id="ARBA00022723"/>
    </source>
</evidence>
<proteinExistence type="inferred from homology"/>
<dbReference type="InterPro" id="IPR001628">
    <property type="entry name" value="Znf_hrmn_rcpt"/>
</dbReference>
<dbReference type="Gene3D" id="1.10.565.10">
    <property type="entry name" value="Retinoid X Receptor"/>
    <property type="match status" value="1"/>
</dbReference>
<dbReference type="EMBL" id="JAUCMV010000002">
    <property type="protein sequence ID" value="KAK0420022.1"/>
    <property type="molecule type" value="Genomic_DNA"/>
</dbReference>
<organism evidence="14 15">
    <name type="scientific">Steinernema hermaphroditum</name>
    <dbReference type="NCBI Taxonomy" id="289476"/>
    <lineage>
        <taxon>Eukaryota</taxon>
        <taxon>Metazoa</taxon>
        <taxon>Ecdysozoa</taxon>
        <taxon>Nematoda</taxon>
        <taxon>Chromadorea</taxon>
        <taxon>Rhabditida</taxon>
        <taxon>Tylenchina</taxon>
        <taxon>Panagrolaimomorpha</taxon>
        <taxon>Strongyloidoidea</taxon>
        <taxon>Steinernematidae</taxon>
        <taxon>Steinernema</taxon>
    </lineage>
</organism>
<dbReference type="AlphaFoldDB" id="A0AA39I8Z5"/>
<evidence type="ECO:0000256" key="4">
    <source>
        <dbReference type="ARBA" id="ARBA00022771"/>
    </source>
</evidence>
<comment type="subcellular location">
    <subcellularLocation>
        <location evidence="1 11">Nucleus</location>
    </subcellularLocation>
</comment>
<dbReference type="Gene3D" id="3.30.50.10">
    <property type="entry name" value="Erythroid Transcription Factor GATA-1, subunit A"/>
    <property type="match status" value="1"/>
</dbReference>
<dbReference type="GO" id="GO:0003700">
    <property type="term" value="F:DNA-binding transcription factor activity"/>
    <property type="evidence" value="ECO:0007669"/>
    <property type="project" value="InterPro"/>
</dbReference>
<evidence type="ECO:0000256" key="7">
    <source>
        <dbReference type="ARBA" id="ARBA00023125"/>
    </source>
</evidence>
<evidence type="ECO:0000256" key="11">
    <source>
        <dbReference type="RuleBase" id="RU004334"/>
    </source>
</evidence>
<evidence type="ECO:0000256" key="10">
    <source>
        <dbReference type="ARBA" id="ARBA00023242"/>
    </source>
</evidence>
<sequence>MSEIPSVCFVCGNMATCCHYGAPSCSSCKTFFRRNTLMGRSMKCAQDGKCRIETGMRCCRACRYQKCLKVGMSPHRVIDKQNRKECYQPLISFLCSRDGALSAKLNDLLYIEQKIKVLRESDYFPYSLSRSIEAFLAQPSPLNQADNYQIITNWLQPIQWKNFSSEVPQLPYKLWGYVEIVLAIEFYKTFDIFNSLPHSDKLCLLKATLRQIRLFHSSYDSYLRGHKEVVVEPDGYVPFAHHYRYSTQQFRFECADAYDKFHKATCVSACEDAKMTIEKAVLLKAIIAMNHDAPNLSEEARELILEERLKYVNILMRTVRLESPSDMWLSDFLRLYSMVNRNIFATNCLANLFFSEVVPLTCTSTGVKLERIWVELLIQ</sequence>
<evidence type="ECO:0008006" key="16">
    <source>
        <dbReference type="Google" id="ProtNLM"/>
    </source>
</evidence>
<dbReference type="PROSITE" id="PS51843">
    <property type="entry name" value="NR_LBD"/>
    <property type="match status" value="1"/>
</dbReference>
<dbReference type="Pfam" id="PF00104">
    <property type="entry name" value="Hormone_recep"/>
    <property type="match status" value="1"/>
</dbReference>
<evidence type="ECO:0000256" key="9">
    <source>
        <dbReference type="ARBA" id="ARBA00023170"/>
    </source>
</evidence>
<dbReference type="Proteomes" id="UP001175271">
    <property type="component" value="Unassembled WGS sequence"/>
</dbReference>
<keyword evidence="5 11" id="KW-0862">Zinc</keyword>
<gene>
    <name evidence="14" type="ORF">QR680_014467</name>
</gene>
<name>A0AA39I8Z5_9BILA</name>
<dbReference type="InterPro" id="IPR013088">
    <property type="entry name" value="Znf_NHR/GATA"/>
</dbReference>
<keyword evidence="6 11" id="KW-0805">Transcription regulation</keyword>
<keyword evidence="10 11" id="KW-0539">Nucleus</keyword>
<reference evidence="14" key="1">
    <citation type="submission" date="2023-06" db="EMBL/GenBank/DDBJ databases">
        <title>Genomic analysis of the entomopathogenic nematode Steinernema hermaphroditum.</title>
        <authorList>
            <person name="Schwarz E.M."/>
            <person name="Heppert J.K."/>
            <person name="Baniya A."/>
            <person name="Schwartz H.T."/>
            <person name="Tan C.-H."/>
            <person name="Antoshechkin I."/>
            <person name="Sternberg P.W."/>
            <person name="Goodrich-Blair H."/>
            <person name="Dillman A.R."/>
        </authorList>
    </citation>
    <scope>NUCLEOTIDE SEQUENCE</scope>
    <source>
        <strain evidence="14">PS9179</strain>
        <tissue evidence="14">Whole animal</tissue>
    </source>
</reference>
<keyword evidence="9 11" id="KW-0675">Receptor</keyword>
<keyword evidence="3 11" id="KW-0479">Metal-binding</keyword>
<dbReference type="InterPro" id="IPR035500">
    <property type="entry name" value="NHR-like_dom_sf"/>
</dbReference>
<dbReference type="Pfam" id="PF00105">
    <property type="entry name" value="zf-C4"/>
    <property type="match status" value="1"/>
</dbReference>
<dbReference type="InterPro" id="IPR000536">
    <property type="entry name" value="Nucl_hrmn_rcpt_lig-bd"/>
</dbReference>
<comment type="caution">
    <text evidence="14">The sequence shown here is derived from an EMBL/GenBank/DDBJ whole genome shotgun (WGS) entry which is preliminary data.</text>
</comment>
<evidence type="ECO:0000256" key="1">
    <source>
        <dbReference type="ARBA" id="ARBA00004123"/>
    </source>
</evidence>
<dbReference type="SMART" id="SM00399">
    <property type="entry name" value="ZnF_C4"/>
    <property type="match status" value="1"/>
</dbReference>
<evidence type="ECO:0000256" key="2">
    <source>
        <dbReference type="ARBA" id="ARBA00005993"/>
    </source>
</evidence>
<dbReference type="SUPFAM" id="SSF48508">
    <property type="entry name" value="Nuclear receptor ligand-binding domain"/>
    <property type="match status" value="1"/>
</dbReference>
<comment type="similarity">
    <text evidence="2 11">Belongs to the nuclear hormone receptor family.</text>
</comment>
<evidence type="ECO:0000256" key="6">
    <source>
        <dbReference type="ARBA" id="ARBA00023015"/>
    </source>
</evidence>
<keyword evidence="7 11" id="KW-0238">DNA-binding</keyword>
<dbReference type="GO" id="GO:0008270">
    <property type="term" value="F:zinc ion binding"/>
    <property type="evidence" value="ECO:0007669"/>
    <property type="project" value="UniProtKB-KW"/>
</dbReference>
<dbReference type="GO" id="GO:0005634">
    <property type="term" value="C:nucleus"/>
    <property type="evidence" value="ECO:0007669"/>
    <property type="project" value="UniProtKB-SubCell"/>
</dbReference>
<keyword evidence="15" id="KW-1185">Reference proteome</keyword>
<dbReference type="InterPro" id="IPR050274">
    <property type="entry name" value="Nuclear_hormone_rcpt_NR2"/>
</dbReference>
<dbReference type="SUPFAM" id="SSF57716">
    <property type="entry name" value="Glucocorticoid receptor-like (DNA-binding domain)"/>
    <property type="match status" value="1"/>
</dbReference>
<evidence type="ECO:0000256" key="5">
    <source>
        <dbReference type="ARBA" id="ARBA00022833"/>
    </source>
</evidence>
<keyword evidence="4 11" id="KW-0863">Zinc-finger</keyword>
<accession>A0AA39I8Z5</accession>
<dbReference type="PANTHER" id="PTHR24083">
    <property type="entry name" value="NUCLEAR HORMONE RECEPTOR"/>
    <property type="match status" value="1"/>
</dbReference>
<evidence type="ECO:0000313" key="14">
    <source>
        <dbReference type="EMBL" id="KAK0420022.1"/>
    </source>
</evidence>
<evidence type="ECO:0000259" key="12">
    <source>
        <dbReference type="PROSITE" id="PS51030"/>
    </source>
</evidence>
<dbReference type="InterPro" id="IPR049636">
    <property type="entry name" value="HNF4-like_DBD"/>
</dbReference>
<evidence type="ECO:0000256" key="8">
    <source>
        <dbReference type="ARBA" id="ARBA00023163"/>
    </source>
</evidence>
<evidence type="ECO:0000313" key="15">
    <source>
        <dbReference type="Proteomes" id="UP001175271"/>
    </source>
</evidence>
<dbReference type="SMART" id="SM00430">
    <property type="entry name" value="HOLI"/>
    <property type="match status" value="1"/>
</dbReference>
<evidence type="ECO:0000259" key="13">
    <source>
        <dbReference type="PROSITE" id="PS51843"/>
    </source>
</evidence>
<feature type="domain" description="NR LBD" evidence="13">
    <location>
        <begin position="147"/>
        <end position="379"/>
    </location>
</feature>
<keyword evidence="8 11" id="KW-0804">Transcription</keyword>
<protein>
    <recommendedName>
        <fullName evidence="16">Nuclear receptor domain-containing protein</fullName>
    </recommendedName>
</protein>
<dbReference type="GO" id="GO:0000978">
    <property type="term" value="F:RNA polymerase II cis-regulatory region sequence-specific DNA binding"/>
    <property type="evidence" value="ECO:0007669"/>
    <property type="project" value="InterPro"/>
</dbReference>
<dbReference type="PROSITE" id="PS51030">
    <property type="entry name" value="NUCLEAR_REC_DBD_2"/>
    <property type="match status" value="1"/>
</dbReference>
<dbReference type="PRINTS" id="PR00047">
    <property type="entry name" value="STROIDFINGER"/>
</dbReference>
<dbReference type="PROSITE" id="PS00031">
    <property type="entry name" value="NUCLEAR_REC_DBD_1"/>
    <property type="match status" value="1"/>
</dbReference>
<dbReference type="CDD" id="cd06960">
    <property type="entry name" value="NR_DBD_HNF4A"/>
    <property type="match status" value="1"/>
</dbReference>